<dbReference type="Gene3D" id="2.130.10.10">
    <property type="entry name" value="YVTN repeat-like/Quinoprotein amine dehydrogenase"/>
    <property type="match status" value="2"/>
</dbReference>
<protein>
    <recommendedName>
        <fullName evidence="10">Dynein axonemal intermediate chain 4</fullName>
    </recommendedName>
    <alternativeName>
        <fullName evidence="11">WD repeat-containing protein 78</fullName>
    </alternativeName>
</protein>
<evidence type="ECO:0000256" key="5">
    <source>
        <dbReference type="ARBA" id="ARBA00022846"/>
    </source>
</evidence>
<evidence type="ECO:0000256" key="2">
    <source>
        <dbReference type="ARBA" id="ARBA00022490"/>
    </source>
</evidence>
<keyword evidence="4" id="KW-0677">Repeat</keyword>
<evidence type="ECO:0000256" key="6">
    <source>
        <dbReference type="ARBA" id="ARBA00023069"/>
    </source>
</evidence>
<dbReference type="GO" id="GO:0005858">
    <property type="term" value="C:axonemal dynein complex"/>
    <property type="evidence" value="ECO:0007669"/>
    <property type="project" value="TreeGrafter"/>
</dbReference>
<keyword evidence="7" id="KW-0206">Cytoskeleton</keyword>
<feature type="repeat" description="WD" evidence="12">
    <location>
        <begin position="578"/>
        <end position="610"/>
    </location>
</feature>
<dbReference type="PANTHER" id="PTHR12442:SF12">
    <property type="entry name" value="DYNEIN AXONEMAL INTERMEDIATE CHAIN 4"/>
    <property type="match status" value="1"/>
</dbReference>
<reference evidence="14" key="1">
    <citation type="journal article" date="2024" name="Gigascience">
        <title>Chromosome-level genome of the poultry shaft louse Menopon gallinae provides insight into the host-switching and adaptive evolution of parasitic lice.</title>
        <authorList>
            <person name="Xu Y."/>
            <person name="Ma L."/>
            <person name="Liu S."/>
            <person name="Liang Y."/>
            <person name="Liu Q."/>
            <person name="He Z."/>
            <person name="Tian L."/>
            <person name="Duan Y."/>
            <person name="Cai W."/>
            <person name="Li H."/>
            <person name="Song F."/>
        </authorList>
    </citation>
    <scope>NUCLEOTIDE SEQUENCE</scope>
    <source>
        <strain evidence="14">Cailab_2023a</strain>
    </source>
</reference>
<feature type="compositionally biased region" description="Basic residues" evidence="13">
    <location>
        <begin position="41"/>
        <end position="51"/>
    </location>
</feature>
<dbReference type="InterPro" id="IPR036322">
    <property type="entry name" value="WD40_repeat_dom_sf"/>
</dbReference>
<sequence length="740" mass="84219">MSKITSYHNLSRQSNVSRKAFGSSNISQSSYGIRSTSSKHAPPRPGKKKKITQSALVKRGQYHVYDQFGTERTPKLLYDPDYQVLEEWQPTVLDYVEAEVTSGGSQTSLAKHMQSSALSYGSRNSHTISLQMSFTNIANVESYRETTKQLEAVSDSVLLSDDHISDTPPSAFRLKYVPSREFYPPHSKVPIVCKETESMTFFSLSSVVDCATTAEGKETEKNNAHYEYITEGRGKYARKINTAEQQTIKHINTTQCNYLGRKSRKNSSTWVTVWKIYDEYKGTEEPRRETHFRTIEDQWARLQLNDNFLKQSLIMERILGGPEHRTIQLIYKKAMRSDPFDPYVKFVYAAETLWTYCSDKVQNRAVSAIAINTLLPDIIAVGYGKFQYKESDKGFICIWNVKNPKNPERIYRFSSPVTCLDFAVWSPNMLAAGFLDGSLLVLDIKSTTKKILYAKDSVFCDTYEAIIFIKWWICIDIYGKQEERLMMTTADGKISQLRRRFDLLVPFQMMRTTRPEGKLKGISSLRRCEISDIPMLRFPAARSVVRYPDDEAFYLVSSEDGTIHKCSINYFTQHVDVFLAHCGPVYALKFSPFCNKIFLTCGADGAVRLWAWDITEPLITLTTGPVAVLDAAWSPRNSTIIMSISGPRMYIWDLTRKTYFPASTHHHPDNADFAALTFSDTGDNVLLGDIKGNVMVLGLRGMPFDQIFREEALAASIEKELVVKPKLLKLLKKSGHPFSR</sequence>
<evidence type="ECO:0000256" key="8">
    <source>
        <dbReference type="ARBA" id="ARBA00023273"/>
    </source>
</evidence>
<keyword evidence="5" id="KW-0282">Flagellum</keyword>
<dbReference type="GO" id="GO:0003341">
    <property type="term" value="P:cilium movement"/>
    <property type="evidence" value="ECO:0007669"/>
    <property type="project" value="TreeGrafter"/>
</dbReference>
<organism evidence="14">
    <name type="scientific">Menopon gallinae</name>
    <name type="common">poultry shaft louse</name>
    <dbReference type="NCBI Taxonomy" id="328185"/>
    <lineage>
        <taxon>Eukaryota</taxon>
        <taxon>Metazoa</taxon>
        <taxon>Ecdysozoa</taxon>
        <taxon>Arthropoda</taxon>
        <taxon>Hexapoda</taxon>
        <taxon>Insecta</taxon>
        <taxon>Pterygota</taxon>
        <taxon>Neoptera</taxon>
        <taxon>Paraneoptera</taxon>
        <taxon>Psocodea</taxon>
        <taxon>Troctomorpha</taxon>
        <taxon>Phthiraptera</taxon>
        <taxon>Amblycera</taxon>
        <taxon>Menoponidae</taxon>
        <taxon>Menopon</taxon>
    </lineage>
</organism>
<dbReference type="AlphaFoldDB" id="A0AAW2HRH6"/>
<evidence type="ECO:0000256" key="1">
    <source>
        <dbReference type="ARBA" id="ARBA00004611"/>
    </source>
</evidence>
<dbReference type="PANTHER" id="PTHR12442">
    <property type="entry name" value="DYNEIN INTERMEDIATE CHAIN"/>
    <property type="match status" value="1"/>
</dbReference>
<dbReference type="Pfam" id="PF00400">
    <property type="entry name" value="WD40"/>
    <property type="match status" value="1"/>
</dbReference>
<dbReference type="PROSITE" id="PS50082">
    <property type="entry name" value="WD_REPEATS_2"/>
    <property type="match status" value="1"/>
</dbReference>
<keyword evidence="8" id="KW-0966">Cell projection</keyword>
<comment type="subcellular location">
    <subcellularLocation>
        <location evidence="1">Cytoplasm</location>
        <location evidence="1">Cytoskeleton</location>
        <location evidence="1">Flagellum axoneme</location>
    </subcellularLocation>
    <subcellularLocation>
        <location evidence="9">Dynein axonemal particle</location>
    </subcellularLocation>
</comment>
<keyword evidence="2" id="KW-0963">Cytoplasm</keyword>
<keyword evidence="3 12" id="KW-0853">WD repeat</keyword>
<dbReference type="GO" id="GO:0120293">
    <property type="term" value="C:dynein axonemal particle"/>
    <property type="evidence" value="ECO:0007669"/>
    <property type="project" value="UniProtKB-SubCell"/>
</dbReference>
<evidence type="ECO:0000313" key="14">
    <source>
        <dbReference type="EMBL" id="KAL0272050.1"/>
    </source>
</evidence>
<name>A0AAW2HRH6_9NEOP</name>
<gene>
    <name evidence="14" type="ORF">PYX00_005171</name>
</gene>
<evidence type="ECO:0000256" key="13">
    <source>
        <dbReference type="SAM" id="MobiDB-lite"/>
    </source>
</evidence>
<dbReference type="EMBL" id="JARGDH010000003">
    <property type="protein sequence ID" value="KAL0272050.1"/>
    <property type="molecule type" value="Genomic_DNA"/>
</dbReference>
<proteinExistence type="predicted"/>
<dbReference type="GO" id="GO:0045503">
    <property type="term" value="F:dynein light chain binding"/>
    <property type="evidence" value="ECO:0007669"/>
    <property type="project" value="TreeGrafter"/>
</dbReference>
<evidence type="ECO:0000256" key="4">
    <source>
        <dbReference type="ARBA" id="ARBA00022737"/>
    </source>
</evidence>
<evidence type="ECO:0000256" key="7">
    <source>
        <dbReference type="ARBA" id="ARBA00023212"/>
    </source>
</evidence>
<keyword evidence="6" id="KW-0969">Cilium</keyword>
<evidence type="ECO:0000256" key="10">
    <source>
        <dbReference type="ARBA" id="ARBA00040002"/>
    </source>
</evidence>
<feature type="region of interest" description="Disordered" evidence="13">
    <location>
        <begin position="1"/>
        <end position="53"/>
    </location>
</feature>
<feature type="compositionally biased region" description="Polar residues" evidence="13">
    <location>
        <begin position="1"/>
        <end position="39"/>
    </location>
</feature>
<dbReference type="InterPro" id="IPR050687">
    <property type="entry name" value="Dynein_IC"/>
</dbReference>
<dbReference type="GO" id="GO:0045504">
    <property type="term" value="F:dynein heavy chain binding"/>
    <property type="evidence" value="ECO:0007669"/>
    <property type="project" value="TreeGrafter"/>
</dbReference>
<comment type="caution">
    <text evidence="14">The sequence shown here is derived from an EMBL/GenBank/DDBJ whole genome shotgun (WGS) entry which is preliminary data.</text>
</comment>
<evidence type="ECO:0000256" key="12">
    <source>
        <dbReference type="PROSITE-ProRule" id="PRU00221"/>
    </source>
</evidence>
<dbReference type="InterPro" id="IPR001680">
    <property type="entry name" value="WD40_rpt"/>
</dbReference>
<evidence type="ECO:0000256" key="11">
    <source>
        <dbReference type="ARBA" id="ARBA00041557"/>
    </source>
</evidence>
<accession>A0AAW2HRH6</accession>
<evidence type="ECO:0000256" key="9">
    <source>
        <dbReference type="ARBA" id="ARBA00024190"/>
    </source>
</evidence>
<dbReference type="SMART" id="SM00320">
    <property type="entry name" value="WD40"/>
    <property type="match status" value="3"/>
</dbReference>
<evidence type="ECO:0000256" key="3">
    <source>
        <dbReference type="ARBA" id="ARBA00022574"/>
    </source>
</evidence>
<dbReference type="PROSITE" id="PS50294">
    <property type="entry name" value="WD_REPEATS_REGION"/>
    <property type="match status" value="1"/>
</dbReference>
<dbReference type="InterPro" id="IPR015943">
    <property type="entry name" value="WD40/YVTN_repeat-like_dom_sf"/>
</dbReference>
<dbReference type="SUPFAM" id="SSF50978">
    <property type="entry name" value="WD40 repeat-like"/>
    <property type="match status" value="1"/>
</dbReference>